<dbReference type="EMBL" id="CP015702">
    <property type="protein sequence ID" value="APU86902.1"/>
    <property type="molecule type" value="Genomic_DNA"/>
</dbReference>
<gene>
    <name evidence="1" type="ORF">NPD8_3835</name>
</gene>
<proteinExistence type="predicted"/>
<protein>
    <submittedName>
        <fullName evidence="1">Uncharacterized protein</fullName>
    </submittedName>
</protein>
<evidence type="ECO:0000313" key="1">
    <source>
        <dbReference type="EMBL" id="APU86902.1"/>
    </source>
</evidence>
<organism evidence="1">
    <name type="scientific">Clostridium botulinum</name>
    <dbReference type="NCBI Taxonomy" id="1491"/>
    <lineage>
        <taxon>Bacteria</taxon>
        <taxon>Bacillati</taxon>
        <taxon>Bacillota</taxon>
        <taxon>Clostridia</taxon>
        <taxon>Eubacteriales</taxon>
        <taxon>Clostridiaceae</taxon>
        <taxon>Clostridium</taxon>
    </lineage>
</organism>
<keyword evidence="1" id="KW-0614">Plasmid</keyword>
<reference evidence="1" key="1">
    <citation type="submission" date="2016-05" db="EMBL/GenBank/DDBJ databases">
        <authorList>
            <person name="Lavstsen T."/>
            <person name="Jespersen J.S."/>
        </authorList>
    </citation>
    <scope>NUCLEOTIDE SEQUENCE</scope>
    <source>
        <strain evidence="1">CDC69096</strain>
        <plasmid evidence="1">pNPD8_2</plasmid>
    </source>
</reference>
<dbReference type="AlphaFoldDB" id="A0A1L7JMT9"/>
<accession>A0A1L7JMT9</accession>
<geneLocation type="plasmid" evidence="1">
    <name>pNPD8_2</name>
</geneLocation>
<name>A0A1L7JMT9_CLOBO</name>
<sequence length="33" mass="3895">MYFENLSNILKEGIKEDYAINKFTISKIILELC</sequence>